<dbReference type="Pfam" id="PF13414">
    <property type="entry name" value="TPR_11"/>
    <property type="match status" value="1"/>
</dbReference>
<dbReference type="SMR" id="P74157"/>
<accession>P74157</accession>
<feature type="domain" description="J" evidence="5">
    <location>
        <begin position="17"/>
        <end position="88"/>
    </location>
</feature>
<dbReference type="STRING" id="1148.gene:10499120"/>
<dbReference type="eggNOG" id="COG2214">
    <property type="taxonomic scope" value="Bacteria"/>
</dbReference>
<dbReference type="PIR" id="S75685">
    <property type="entry name" value="S75685"/>
</dbReference>
<evidence type="ECO:0000313" key="7">
    <source>
        <dbReference type="Proteomes" id="UP000001425"/>
    </source>
</evidence>
<feature type="compositionally biased region" description="Gly residues" evidence="4">
    <location>
        <begin position="303"/>
        <end position="314"/>
    </location>
</feature>
<name>P74157_SYNY3</name>
<feature type="region of interest" description="Disordered" evidence="4">
    <location>
        <begin position="178"/>
        <end position="203"/>
    </location>
</feature>
<dbReference type="PANTHER" id="PTHR45188:SF2">
    <property type="entry name" value="DNAJ HOMOLOG SUBFAMILY C MEMBER 7"/>
    <property type="match status" value="1"/>
</dbReference>
<feature type="compositionally biased region" description="Low complexity" evidence="4">
    <location>
        <begin position="289"/>
        <end position="302"/>
    </location>
</feature>
<dbReference type="EnsemblBacteria" id="BAA18246">
    <property type="protein sequence ID" value="BAA18246"/>
    <property type="gene ID" value="BAA18246"/>
</dbReference>
<dbReference type="InterPro" id="IPR001623">
    <property type="entry name" value="DnaJ_domain"/>
</dbReference>
<dbReference type="PROSITE" id="PS50076">
    <property type="entry name" value="DNAJ_2"/>
    <property type="match status" value="1"/>
</dbReference>
<keyword evidence="1" id="KW-0677">Repeat</keyword>
<feature type="compositionally biased region" description="Pro residues" evidence="4">
    <location>
        <begin position="189"/>
        <end position="198"/>
    </location>
</feature>
<dbReference type="AlphaFoldDB" id="P74157"/>
<dbReference type="Pfam" id="PF00226">
    <property type="entry name" value="DnaJ"/>
    <property type="match status" value="1"/>
</dbReference>
<gene>
    <name evidence="6" type="ordered locus">sll1384</name>
</gene>
<dbReference type="SUPFAM" id="SSF46565">
    <property type="entry name" value="Chaperone J-domain"/>
    <property type="match status" value="1"/>
</dbReference>
<reference evidence="6 7" key="1">
    <citation type="journal article" date="1995" name="DNA Res.">
        <title>Sequence analysis of the genome of the unicellular cyanobacterium Synechocystis sp. strain PCC6803. I. Sequence features in the 1 Mb region from map positions 64% to 92% of the genome.</title>
        <authorList>
            <person name="Kaneko T."/>
            <person name="Tanaka A."/>
            <person name="Sato S."/>
            <person name="Kotani H."/>
            <person name="Sazuka T."/>
            <person name="Miyajima N."/>
            <person name="Sugiura M."/>
            <person name="Tabata S."/>
        </authorList>
    </citation>
    <scope>NUCLEOTIDE SEQUENCE [LARGE SCALE GENOMIC DNA]</scope>
    <source>
        <strain evidence="7">ATCC 27184 / PCC 6803 / Kazusa</strain>
    </source>
</reference>
<dbReference type="Gene3D" id="1.25.40.10">
    <property type="entry name" value="Tetratricopeptide repeat domain"/>
    <property type="match status" value="1"/>
</dbReference>
<proteinExistence type="predicted"/>
<dbReference type="InterPro" id="IPR019734">
    <property type="entry name" value="TPR_rpt"/>
</dbReference>
<feature type="repeat" description="TPR" evidence="3">
    <location>
        <begin position="241"/>
        <end position="274"/>
    </location>
</feature>
<dbReference type="EMBL" id="BA000022">
    <property type="protein sequence ID" value="BAA18246.1"/>
    <property type="molecule type" value="Genomic_DNA"/>
</dbReference>
<dbReference type="SUPFAM" id="SSF48452">
    <property type="entry name" value="TPR-like"/>
    <property type="match status" value="1"/>
</dbReference>
<dbReference type="PANTHER" id="PTHR45188">
    <property type="entry name" value="DNAJ PROTEIN P58IPK HOMOLOG"/>
    <property type="match status" value="1"/>
</dbReference>
<evidence type="ECO:0000256" key="1">
    <source>
        <dbReference type="ARBA" id="ARBA00022737"/>
    </source>
</evidence>
<dbReference type="PROSITE" id="PS50005">
    <property type="entry name" value="TPR"/>
    <property type="match status" value="1"/>
</dbReference>
<dbReference type="KEGG" id="syn:sll1384"/>
<dbReference type="InterPro" id="IPR011990">
    <property type="entry name" value="TPR-like_helical_dom_sf"/>
</dbReference>
<dbReference type="eggNOG" id="COG0457">
    <property type="taxonomic scope" value="Bacteria"/>
</dbReference>
<evidence type="ECO:0000313" key="6">
    <source>
        <dbReference type="EMBL" id="BAA18246.1"/>
    </source>
</evidence>
<evidence type="ECO:0000256" key="3">
    <source>
        <dbReference type="PROSITE-ProRule" id="PRU00339"/>
    </source>
</evidence>
<feature type="region of interest" description="Disordered" evidence="4">
    <location>
        <begin position="280"/>
        <end position="314"/>
    </location>
</feature>
<evidence type="ECO:0000256" key="2">
    <source>
        <dbReference type="ARBA" id="ARBA00022803"/>
    </source>
</evidence>
<sequence>MSSFPIKQGLFNYDVVDHHAILGCPLDATPEEIRKSYLKIAFQLHPDTSKATNEEEQALAAKLFSKFVNPAYEVLSRENDRKEHLLIIQQTVSNLASIGQPSFSSAESQKLQGAKQNLELVYRKVVTPLSKGLYEDFKTVFRKIAQVSEYNLIFLMVKGENASARPVFQTIASSKETVPPVVSGRSPQGPTPTPPINNPPAEELSPFEKSLRRAQENFDRRQYEKAIAELKSALKTDPKNAQAHCLLGMAYLKNNMMTMAKVHIGSAVKLDPNDPKVMAAKKELAKHTSSGSSQEGAKSSQGGFLGGLFGGKKK</sequence>
<keyword evidence="2 3" id="KW-0802">TPR repeat</keyword>
<dbReference type="SMART" id="SM00028">
    <property type="entry name" value="TPR"/>
    <property type="match status" value="2"/>
</dbReference>
<keyword evidence="7" id="KW-1185">Reference proteome</keyword>
<protein>
    <submittedName>
        <fullName evidence="6">Sll1384 protein</fullName>
    </submittedName>
</protein>
<reference evidence="6 7" key="2">
    <citation type="journal article" date="1996" name="DNA Res.">
        <title>Sequence analysis of the genome of the unicellular cyanobacterium Synechocystis sp. strain PCC6803. II. Sequence determination of the entire genome and assignment of potential protein-coding regions.</title>
        <authorList>
            <person name="Kaneko T."/>
            <person name="Sato S."/>
            <person name="Kotani H."/>
            <person name="Tanaka A."/>
            <person name="Asamizu E."/>
            <person name="Nakamura Y."/>
            <person name="Miyajima N."/>
            <person name="Hirosawa M."/>
            <person name="Sugiura M."/>
            <person name="Sasamoto S."/>
            <person name="Kimura T."/>
            <person name="Hosouchi T."/>
            <person name="Matsuno A."/>
            <person name="Muraki A."/>
            <person name="Nakazaki N."/>
            <person name="Naruo K."/>
            <person name="Okumura S."/>
            <person name="Shimpo S."/>
            <person name="Takeuchi C."/>
            <person name="Wada T."/>
            <person name="Watanabe A."/>
            <person name="Yamada M."/>
            <person name="Yasuda M."/>
            <person name="Tabata S."/>
        </authorList>
    </citation>
    <scope>NUCLEOTIDE SEQUENCE [LARGE SCALE GENOMIC DNA]</scope>
    <source>
        <strain evidence="7">ATCC 27184 / PCC 6803 / Kazusa</strain>
    </source>
</reference>
<dbReference type="InParanoid" id="P74157"/>
<dbReference type="Gene3D" id="1.10.287.110">
    <property type="entry name" value="DnaJ domain"/>
    <property type="match status" value="1"/>
</dbReference>
<dbReference type="Proteomes" id="UP000001425">
    <property type="component" value="Chromosome"/>
</dbReference>
<dbReference type="CDD" id="cd06257">
    <property type="entry name" value="DnaJ"/>
    <property type="match status" value="1"/>
</dbReference>
<organism evidence="6 7">
    <name type="scientific">Synechocystis sp. (strain ATCC 27184 / PCC 6803 / Kazusa)</name>
    <dbReference type="NCBI Taxonomy" id="1111708"/>
    <lineage>
        <taxon>Bacteria</taxon>
        <taxon>Bacillati</taxon>
        <taxon>Cyanobacteriota</taxon>
        <taxon>Cyanophyceae</taxon>
        <taxon>Synechococcales</taxon>
        <taxon>Merismopediaceae</taxon>
        <taxon>Synechocystis</taxon>
    </lineage>
</organism>
<dbReference type="InterPro" id="IPR036869">
    <property type="entry name" value="J_dom_sf"/>
</dbReference>
<evidence type="ECO:0000256" key="4">
    <source>
        <dbReference type="SAM" id="MobiDB-lite"/>
    </source>
</evidence>
<evidence type="ECO:0000259" key="5">
    <source>
        <dbReference type="PROSITE" id="PS50076"/>
    </source>
</evidence>
<dbReference type="PRINTS" id="PR00625">
    <property type="entry name" value="JDOMAIN"/>
</dbReference>
<dbReference type="SMART" id="SM00271">
    <property type="entry name" value="DnaJ"/>
    <property type="match status" value="1"/>
</dbReference>
<dbReference type="PaxDb" id="1148-1653331"/>